<dbReference type="Gene3D" id="1.10.8.20">
    <property type="entry name" value="N-terminal domain of phosphatidylinositol transfer protein sec14p"/>
    <property type="match status" value="1"/>
</dbReference>
<name>A0A1B6JIM8_9HEMI</name>
<accession>A0A1B6JIM8</accession>
<evidence type="ECO:0000259" key="1">
    <source>
        <dbReference type="SMART" id="SM01100"/>
    </source>
</evidence>
<organism evidence="2">
    <name type="scientific">Homalodisca liturata</name>
    <dbReference type="NCBI Taxonomy" id="320908"/>
    <lineage>
        <taxon>Eukaryota</taxon>
        <taxon>Metazoa</taxon>
        <taxon>Ecdysozoa</taxon>
        <taxon>Arthropoda</taxon>
        <taxon>Hexapoda</taxon>
        <taxon>Insecta</taxon>
        <taxon>Pterygota</taxon>
        <taxon>Neoptera</taxon>
        <taxon>Paraneoptera</taxon>
        <taxon>Hemiptera</taxon>
        <taxon>Auchenorrhyncha</taxon>
        <taxon>Membracoidea</taxon>
        <taxon>Cicadellidae</taxon>
        <taxon>Cicadellinae</taxon>
        <taxon>Proconiini</taxon>
        <taxon>Homalodisca</taxon>
    </lineage>
</organism>
<feature type="non-terminal residue" evidence="2">
    <location>
        <position position="1"/>
    </location>
</feature>
<dbReference type="SMART" id="SM01100">
    <property type="entry name" value="CRAL_TRIO_N"/>
    <property type="match status" value="1"/>
</dbReference>
<gene>
    <name evidence="2" type="ORF">g.17569</name>
</gene>
<dbReference type="InterPro" id="IPR036273">
    <property type="entry name" value="CRAL/TRIO_N_dom_sf"/>
</dbReference>
<feature type="domain" description="CRAL/TRIO N-terminal" evidence="1">
    <location>
        <begin position="73"/>
        <end position="98"/>
    </location>
</feature>
<evidence type="ECO:0000313" key="2">
    <source>
        <dbReference type="EMBL" id="JAS98962.1"/>
    </source>
</evidence>
<feature type="non-terminal residue" evidence="2">
    <location>
        <position position="126"/>
    </location>
</feature>
<dbReference type="AlphaFoldDB" id="A0A1B6JIM8"/>
<proteinExistence type="predicted"/>
<dbReference type="SUPFAM" id="SSF46938">
    <property type="entry name" value="CRAL/TRIO N-terminal domain"/>
    <property type="match status" value="1"/>
</dbReference>
<dbReference type="EMBL" id="GECU01008744">
    <property type="protein sequence ID" value="JAS98962.1"/>
    <property type="molecule type" value="Transcribed_RNA"/>
</dbReference>
<protein>
    <recommendedName>
        <fullName evidence="1">CRAL/TRIO N-terminal domain-containing protein</fullName>
    </recommendedName>
</protein>
<dbReference type="InterPro" id="IPR011074">
    <property type="entry name" value="CRAL/TRIO_N_dom"/>
</dbReference>
<reference evidence="2" key="1">
    <citation type="submission" date="2015-11" db="EMBL/GenBank/DDBJ databases">
        <title>De novo transcriptome assembly of four potential Pierce s Disease insect vectors from Arizona vineyards.</title>
        <authorList>
            <person name="Tassone E.E."/>
        </authorList>
    </citation>
    <scope>NUCLEOTIDE SEQUENCE</scope>
</reference>
<sequence length="126" mass="14501">RGVLPWNDPGLSADRPYPGSVMWFFTRHRSDADTQEAATMRGTPSPAELQDIIVTVRNMVQDEQSQGLKCSTTDEFLLRFIKASHYNEQTSFHLIKRYFKAKIENPEAFIVQSPAENIKMLQRKDL</sequence>